<comment type="subcellular location">
    <subcellularLocation>
        <location evidence="1 6">Membrane</location>
        <topology evidence="1 6">Multi-pass membrane protein</topology>
    </subcellularLocation>
</comment>
<keyword evidence="10" id="KW-1185">Reference proteome</keyword>
<dbReference type="InterPro" id="IPR008952">
    <property type="entry name" value="Tetraspanin_EC2_sf"/>
</dbReference>
<dbReference type="Proteomes" id="UP000285301">
    <property type="component" value="Unassembled WGS sequence"/>
</dbReference>
<dbReference type="PANTHER" id="PTHR19282">
    <property type="entry name" value="TETRASPANIN"/>
    <property type="match status" value="1"/>
</dbReference>
<accession>A0A3S4Q7F0</accession>
<protein>
    <recommendedName>
        <fullName evidence="6">Tetraspanin</fullName>
    </recommendedName>
</protein>
<dbReference type="Gene3D" id="1.10.1450.10">
    <property type="entry name" value="Tetraspanin"/>
    <property type="match status" value="1"/>
</dbReference>
<dbReference type="Pfam" id="PF00335">
    <property type="entry name" value="Tetraspanin"/>
    <property type="match status" value="1"/>
</dbReference>
<gene>
    <name evidence="9" type="ORF">B4U79_18547</name>
    <name evidence="8" type="ORF">B4U79_18581</name>
    <name evidence="7" type="ORF">B4U79_18742</name>
</gene>
<dbReference type="SUPFAM" id="SSF48652">
    <property type="entry name" value="Tetraspanin"/>
    <property type="match status" value="1"/>
</dbReference>
<reference evidence="7" key="2">
    <citation type="submission" date="2018-11" db="EMBL/GenBank/DDBJ databases">
        <title>Trombidioid mite genomics.</title>
        <authorList>
            <person name="Dong X."/>
        </authorList>
    </citation>
    <scope>NUCLEOTIDE SEQUENCE</scope>
    <source>
        <strain evidence="7">UoL-WK</strain>
    </source>
</reference>
<evidence type="ECO:0000256" key="5">
    <source>
        <dbReference type="ARBA" id="ARBA00023136"/>
    </source>
</evidence>
<dbReference type="InterPro" id="IPR018499">
    <property type="entry name" value="Tetraspanin/Peripherin"/>
</dbReference>
<feature type="transmembrane region" description="Helical" evidence="6">
    <location>
        <begin position="50"/>
        <end position="75"/>
    </location>
</feature>
<dbReference type="EMBL" id="NCKU01013460">
    <property type="protein sequence ID" value="RWR99824.1"/>
    <property type="molecule type" value="Genomic_DNA"/>
</dbReference>
<dbReference type="STRING" id="1965070.A0A3S4Q7F0"/>
<dbReference type="PRINTS" id="PR00259">
    <property type="entry name" value="TMFOUR"/>
</dbReference>
<name>A0A3S4Q7F0_9ACAR</name>
<comment type="caution">
    <text evidence="7">The sequence shown here is derived from an EMBL/GenBank/DDBJ whole genome shotgun (WGS) entry which is preliminary data.</text>
</comment>
<keyword evidence="3 6" id="KW-0812">Transmembrane</keyword>
<dbReference type="PIRSF" id="PIRSF002419">
    <property type="entry name" value="Tetraspanin"/>
    <property type="match status" value="1"/>
</dbReference>
<evidence type="ECO:0000313" key="8">
    <source>
        <dbReference type="EMBL" id="RWS01273.1"/>
    </source>
</evidence>
<dbReference type="PANTHER" id="PTHR19282:SF544">
    <property type="entry name" value="TETRASPANIN"/>
    <property type="match status" value="1"/>
</dbReference>
<evidence type="ECO:0000313" key="7">
    <source>
        <dbReference type="EMBL" id="RWR99824.1"/>
    </source>
</evidence>
<comment type="similarity">
    <text evidence="2 6">Belongs to the tetraspanin (TM4SF) family.</text>
</comment>
<dbReference type="EMBL" id="NCKU01009521">
    <property type="protein sequence ID" value="RWS01273.1"/>
    <property type="molecule type" value="Genomic_DNA"/>
</dbReference>
<dbReference type="InterPro" id="IPR000301">
    <property type="entry name" value="Tetraspanin_animals"/>
</dbReference>
<keyword evidence="5 6" id="KW-0472">Membrane</keyword>
<reference evidence="7 10" key="1">
    <citation type="journal article" date="2018" name="Gigascience">
        <title>Genomes of trombidid mites reveal novel predicted allergens and laterally-transferred genes associated with secondary metabolism.</title>
        <authorList>
            <person name="Dong X."/>
            <person name="Chaisiri K."/>
            <person name="Xia D."/>
            <person name="Armstrong S.D."/>
            <person name="Fang Y."/>
            <person name="Donnelly M.J."/>
            <person name="Kadowaki T."/>
            <person name="McGarry J.W."/>
            <person name="Darby A.C."/>
            <person name="Makepeace B.L."/>
        </authorList>
    </citation>
    <scope>NUCLEOTIDE SEQUENCE [LARGE SCALE GENOMIC DNA]</scope>
    <source>
        <strain evidence="7">UoL-WK</strain>
    </source>
</reference>
<proteinExistence type="inferred from homology"/>
<evidence type="ECO:0000313" key="9">
    <source>
        <dbReference type="EMBL" id="RWS01613.1"/>
    </source>
</evidence>
<feature type="transmembrane region" description="Helical" evidence="6">
    <location>
        <begin position="210"/>
        <end position="243"/>
    </location>
</feature>
<dbReference type="OrthoDB" id="10016273at2759"/>
<evidence type="ECO:0000256" key="4">
    <source>
        <dbReference type="ARBA" id="ARBA00022989"/>
    </source>
</evidence>
<evidence type="ECO:0000256" key="1">
    <source>
        <dbReference type="ARBA" id="ARBA00004141"/>
    </source>
</evidence>
<dbReference type="EMBL" id="NCKU01008889">
    <property type="protein sequence ID" value="RWS01613.1"/>
    <property type="molecule type" value="Genomic_DNA"/>
</dbReference>
<dbReference type="GO" id="GO:0005886">
    <property type="term" value="C:plasma membrane"/>
    <property type="evidence" value="ECO:0007669"/>
    <property type="project" value="TreeGrafter"/>
</dbReference>
<sequence>MKDCTNTFIKIFLFLFTFILVIVGFIILGLGVYFRFTLSKAGITAEGPKIFAILVIVSGFFTSLISCAGFCGVLKENKCLLYTYAEIVFVLAVFQLVLAFCLNGIIGGNSSIVRNQVIKSMKKYPSYERDDARKIAIDKMQWHYSCCGWEKGPEDWRENFKEYIDELPRSCCFDPEGDRDENMRNLHNQVCTMKTVENFKKGCAFEIKKLFLLIIFIIFCCLTAVALIQLTAACFASIFGAAIL</sequence>
<feature type="transmembrane region" description="Helical" evidence="6">
    <location>
        <begin position="12"/>
        <end position="38"/>
    </location>
</feature>
<evidence type="ECO:0000256" key="6">
    <source>
        <dbReference type="RuleBase" id="RU361218"/>
    </source>
</evidence>
<dbReference type="AlphaFoldDB" id="A0A3S4Q7F0"/>
<evidence type="ECO:0000313" key="10">
    <source>
        <dbReference type="Proteomes" id="UP000285301"/>
    </source>
</evidence>
<keyword evidence="4 6" id="KW-1133">Transmembrane helix</keyword>
<feature type="transmembrane region" description="Helical" evidence="6">
    <location>
        <begin position="81"/>
        <end position="106"/>
    </location>
</feature>
<evidence type="ECO:0000256" key="3">
    <source>
        <dbReference type="ARBA" id="ARBA00022692"/>
    </source>
</evidence>
<evidence type="ECO:0000256" key="2">
    <source>
        <dbReference type="ARBA" id="ARBA00006840"/>
    </source>
</evidence>
<organism evidence="7 10">
    <name type="scientific">Dinothrombium tinctorium</name>
    <dbReference type="NCBI Taxonomy" id="1965070"/>
    <lineage>
        <taxon>Eukaryota</taxon>
        <taxon>Metazoa</taxon>
        <taxon>Ecdysozoa</taxon>
        <taxon>Arthropoda</taxon>
        <taxon>Chelicerata</taxon>
        <taxon>Arachnida</taxon>
        <taxon>Acari</taxon>
        <taxon>Acariformes</taxon>
        <taxon>Trombidiformes</taxon>
        <taxon>Prostigmata</taxon>
        <taxon>Anystina</taxon>
        <taxon>Parasitengona</taxon>
        <taxon>Trombidioidea</taxon>
        <taxon>Trombidiidae</taxon>
        <taxon>Dinothrombium</taxon>
    </lineage>
</organism>